<evidence type="ECO:0000256" key="1">
    <source>
        <dbReference type="SAM" id="MobiDB-lite"/>
    </source>
</evidence>
<accession>A0A517R6P1</accession>
<keyword evidence="3" id="KW-1185">Reference proteome</keyword>
<gene>
    <name evidence="2" type="ORF">Pan189_39730</name>
</gene>
<proteinExistence type="predicted"/>
<dbReference type="RefSeq" id="WP_145365695.1">
    <property type="nucleotide sequence ID" value="NZ_CP036268.1"/>
</dbReference>
<name>A0A517R6P1_9PLAN</name>
<dbReference type="KEGG" id="svp:Pan189_39730"/>
<sequence length="94" mass="10625">MSFTFDEEVEGQQSEYLEHPSDEYDFLTEEDFLAMGIDPTMPTEAKPGSEDKVLMLAARYAAGLPLWHDCDRYDHGPAVFDPSMLEFAAQDDAK</sequence>
<evidence type="ECO:0000313" key="3">
    <source>
        <dbReference type="Proteomes" id="UP000317318"/>
    </source>
</evidence>
<feature type="compositionally biased region" description="Acidic residues" evidence="1">
    <location>
        <begin position="1"/>
        <end position="10"/>
    </location>
</feature>
<feature type="region of interest" description="Disordered" evidence="1">
    <location>
        <begin position="1"/>
        <end position="21"/>
    </location>
</feature>
<dbReference type="EMBL" id="CP036268">
    <property type="protein sequence ID" value="QDT39564.1"/>
    <property type="molecule type" value="Genomic_DNA"/>
</dbReference>
<dbReference type="OrthoDB" id="274237at2"/>
<dbReference type="AlphaFoldDB" id="A0A517R6P1"/>
<dbReference type="Proteomes" id="UP000317318">
    <property type="component" value="Chromosome"/>
</dbReference>
<reference evidence="2 3" key="1">
    <citation type="submission" date="2019-02" db="EMBL/GenBank/DDBJ databases">
        <title>Deep-cultivation of Planctomycetes and their phenomic and genomic characterization uncovers novel biology.</title>
        <authorList>
            <person name="Wiegand S."/>
            <person name="Jogler M."/>
            <person name="Boedeker C."/>
            <person name="Pinto D."/>
            <person name="Vollmers J."/>
            <person name="Rivas-Marin E."/>
            <person name="Kohn T."/>
            <person name="Peeters S.H."/>
            <person name="Heuer A."/>
            <person name="Rast P."/>
            <person name="Oberbeckmann S."/>
            <person name="Bunk B."/>
            <person name="Jeske O."/>
            <person name="Meyerdierks A."/>
            <person name="Storesund J.E."/>
            <person name="Kallscheuer N."/>
            <person name="Luecker S."/>
            <person name="Lage O.M."/>
            <person name="Pohl T."/>
            <person name="Merkel B.J."/>
            <person name="Hornburger P."/>
            <person name="Mueller R.-W."/>
            <person name="Bruemmer F."/>
            <person name="Labrenz M."/>
            <person name="Spormann A.M."/>
            <person name="Op den Camp H."/>
            <person name="Overmann J."/>
            <person name="Amann R."/>
            <person name="Jetten M.S.M."/>
            <person name="Mascher T."/>
            <person name="Medema M.H."/>
            <person name="Devos D.P."/>
            <person name="Kaster A.-K."/>
            <person name="Ovreas L."/>
            <person name="Rohde M."/>
            <person name="Galperin M.Y."/>
            <person name="Jogler C."/>
        </authorList>
    </citation>
    <scope>NUCLEOTIDE SEQUENCE [LARGE SCALE GENOMIC DNA]</scope>
    <source>
        <strain evidence="2 3">Pan189</strain>
    </source>
</reference>
<organism evidence="2 3">
    <name type="scientific">Stratiformator vulcanicus</name>
    <dbReference type="NCBI Taxonomy" id="2527980"/>
    <lineage>
        <taxon>Bacteria</taxon>
        <taxon>Pseudomonadati</taxon>
        <taxon>Planctomycetota</taxon>
        <taxon>Planctomycetia</taxon>
        <taxon>Planctomycetales</taxon>
        <taxon>Planctomycetaceae</taxon>
        <taxon>Stratiformator</taxon>
    </lineage>
</organism>
<evidence type="ECO:0000313" key="2">
    <source>
        <dbReference type="EMBL" id="QDT39564.1"/>
    </source>
</evidence>
<protein>
    <submittedName>
        <fullName evidence="2">Uncharacterized protein</fullName>
    </submittedName>
</protein>